<dbReference type="EMBL" id="MLHL01000093">
    <property type="protein sequence ID" value="OOF45574.1"/>
    <property type="molecule type" value="Genomic_DNA"/>
</dbReference>
<keyword evidence="1" id="KW-0812">Transmembrane</keyword>
<evidence type="ECO:0000313" key="4">
    <source>
        <dbReference type="Proteomes" id="UP000188728"/>
    </source>
</evidence>
<dbReference type="Proteomes" id="UP000188728">
    <property type="component" value="Unassembled WGS sequence"/>
</dbReference>
<keyword evidence="1" id="KW-1133">Transmembrane helix</keyword>
<protein>
    <submittedName>
        <fullName evidence="3">Uncharacterized protein</fullName>
    </submittedName>
</protein>
<evidence type="ECO:0000313" key="3">
    <source>
        <dbReference type="EMBL" id="OOF46075.1"/>
    </source>
</evidence>
<dbReference type="EMBL" id="MLHK01000021">
    <property type="protein sequence ID" value="OOF46075.1"/>
    <property type="molecule type" value="Genomic_DNA"/>
</dbReference>
<feature type="transmembrane region" description="Helical" evidence="1">
    <location>
        <begin position="40"/>
        <end position="59"/>
    </location>
</feature>
<organism evidence="3 4">
    <name type="scientific">Rodentibacter trehalosifermentans</name>
    <dbReference type="NCBI Taxonomy" id="1908263"/>
    <lineage>
        <taxon>Bacteria</taxon>
        <taxon>Pseudomonadati</taxon>
        <taxon>Pseudomonadota</taxon>
        <taxon>Gammaproteobacteria</taxon>
        <taxon>Pasteurellales</taxon>
        <taxon>Pasteurellaceae</taxon>
        <taxon>Rodentibacter</taxon>
    </lineage>
</organism>
<keyword evidence="1" id="KW-0472">Membrane</keyword>
<accession>A0A1V3IUF7</accession>
<keyword evidence="5" id="KW-1185">Reference proteome</keyword>
<accession>A0A1V3IV55</accession>
<dbReference type="AlphaFoldDB" id="A0A1V3IV55"/>
<feature type="transmembrane region" description="Helical" evidence="1">
    <location>
        <begin position="71"/>
        <end position="90"/>
    </location>
</feature>
<gene>
    <name evidence="3" type="ORF">BKK51_04270</name>
    <name evidence="2" type="ORF">BKK52_12445</name>
</gene>
<name>A0A1V3IV55_9PAST</name>
<feature type="transmembrane region" description="Helical" evidence="1">
    <location>
        <begin position="12"/>
        <end position="34"/>
    </location>
</feature>
<dbReference type="Proteomes" id="UP000189161">
    <property type="component" value="Unassembled WGS sequence"/>
</dbReference>
<evidence type="ECO:0000256" key="1">
    <source>
        <dbReference type="SAM" id="Phobius"/>
    </source>
</evidence>
<evidence type="ECO:0000313" key="2">
    <source>
        <dbReference type="EMBL" id="OOF45574.1"/>
    </source>
</evidence>
<comment type="caution">
    <text evidence="3">The sequence shown here is derived from an EMBL/GenBank/DDBJ whole genome shotgun (WGS) entry which is preliminary data.</text>
</comment>
<sequence>MKNYNLKKIIPIILKFLQTLLYLFMGFITQILFYCFTNDYSLPVVSFLLFIGILLSFLLLKQKTDNIIDTIIKYIPLPLFIIIGVLFYIARSINSPITKVIDILGKKSANFIHSLLNNPEFYCKPICKLLEENILYIQVIIFFLIALIPLYSTCKIVINIIKLWSK</sequence>
<proteinExistence type="predicted"/>
<reference evidence="4 5" key="1">
    <citation type="submission" date="2016-10" db="EMBL/GenBank/DDBJ databases">
        <title>Rodentibacter gen. nov. and new species.</title>
        <authorList>
            <person name="Christensen H."/>
        </authorList>
    </citation>
    <scope>NUCLEOTIDE SEQUENCE [LARGE SCALE GENOMIC DNA]</scope>
    <source>
        <strain evidence="3 4">H1983213011</strain>
        <strain evidence="2 5">H1987082031</strain>
    </source>
</reference>
<feature type="transmembrane region" description="Helical" evidence="1">
    <location>
        <begin position="134"/>
        <end position="158"/>
    </location>
</feature>
<evidence type="ECO:0000313" key="5">
    <source>
        <dbReference type="Proteomes" id="UP000189161"/>
    </source>
</evidence>